<keyword evidence="7" id="KW-1185">Reference proteome</keyword>
<name>A0A368P2X9_9FLAO</name>
<organism evidence="6 7">
    <name type="scientific">Oceanihabitans sediminis</name>
    <dbReference type="NCBI Taxonomy" id="1812012"/>
    <lineage>
        <taxon>Bacteria</taxon>
        <taxon>Pseudomonadati</taxon>
        <taxon>Bacteroidota</taxon>
        <taxon>Flavobacteriia</taxon>
        <taxon>Flavobacteriales</taxon>
        <taxon>Flavobacteriaceae</taxon>
        <taxon>Oceanihabitans</taxon>
    </lineage>
</organism>
<accession>A0A368P2X9</accession>
<reference evidence="6 7" key="1">
    <citation type="submission" date="2018-07" db="EMBL/GenBank/DDBJ databases">
        <title>Oceanihabitans testaceum sp. nov., isolated from marine sediment.</title>
        <authorList>
            <person name="Li C.-M."/>
        </authorList>
    </citation>
    <scope>NUCLEOTIDE SEQUENCE [LARGE SCALE GENOMIC DNA]</scope>
    <source>
        <strain evidence="6 7">S9-10</strain>
    </source>
</reference>
<dbReference type="PANTHER" id="PTHR30408">
    <property type="entry name" value="TYPE-1 RESTRICTION ENZYME ECOKI SPECIFICITY PROTEIN"/>
    <property type="match status" value="1"/>
</dbReference>
<feature type="domain" description="Type I restriction modification DNA specificity" evidence="5">
    <location>
        <begin position="21"/>
        <end position="192"/>
    </location>
</feature>
<evidence type="ECO:0000256" key="1">
    <source>
        <dbReference type="ARBA" id="ARBA00010923"/>
    </source>
</evidence>
<keyword evidence="2" id="KW-0680">Restriction system</keyword>
<evidence type="ECO:0000313" key="7">
    <source>
        <dbReference type="Proteomes" id="UP000252249"/>
    </source>
</evidence>
<dbReference type="Pfam" id="PF01420">
    <property type="entry name" value="Methylase_S"/>
    <property type="match status" value="2"/>
</dbReference>
<dbReference type="GO" id="GO:0003677">
    <property type="term" value="F:DNA binding"/>
    <property type="evidence" value="ECO:0007669"/>
    <property type="project" value="UniProtKB-KW"/>
</dbReference>
<dbReference type="Gene3D" id="3.90.220.20">
    <property type="entry name" value="DNA methylase specificity domains"/>
    <property type="match status" value="2"/>
</dbReference>
<keyword evidence="6" id="KW-0378">Hydrolase</keyword>
<comment type="caution">
    <text evidence="6">The sequence shown here is derived from an EMBL/GenBank/DDBJ whole genome shotgun (WGS) entry which is preliminary data.</text>
</comment>
<keyword evidence="6" id="KW-0255">Endonuclease</keyword>
<dbReference type="OrthoDB" id="667970at2"/>
<dbReference type="Proteomes" id="UP000252249">
    <property type="component" value="Unassembled WGS sequence"/>
</dbReference>
<dbReference type="SUPFAM" id="SSF116734">
    <property type="entry name" value="DNA methylase specificity domain"/>
    <property type="match status" value="2"/>
</dbReference>
<dbReference type="Gene3D" id="1.10.287.1120">
    <property type="entry name" value="Bipartite methylase S protein"/>
    <property type="match status" value="1"/>
</dbReference>
<keyword evidence="4" id="KW-0175">Coiled coil</keyword>
<evidence type="ECO:0000313" key="6">
    <source>
        <dbReference type="EMBL" id="RCU56888.1"/>
    </source>
</evidence>
<dbReference type="AlphaFoldDB" id="A0A368P2X9"/>
<gene>
    <name evidence="6" type="ORF">DU428_11120</name>
</gene>
<feature type="coiled-coil region" evidence="4">
    <location>
        <begin position="378"/>
        <end position="405"/>
    </location>
</feature>
<dbReference type="InterPro" id="IPR052021">
    <property type="entry name" value="Type-I_RS_S_subunit"/>
</dbReference>
<comment type="similarity">
    <text evidence="1">Belongs to the type-I restriction system S methylase family.</text>
</comment>
<sequence>MENTITENNPDYKKTKLGWIPEDWDVAKFKELCLNKGQYGINASAVNFSEHLPAYLRITDIDDDGKFSKTKKVSVDDINYKNFILIEGDIVFVRTGATVGKTYLYDPKDGELVYAGFLIKFTPNKNKLNKKYLKYYTQTTSYWNWVRITSVRSGQPGINETEYGEMLLPLAPLSEQKAIANCLSTWDTAITKLDALIKAKQKLKKALMQQLLSGKKRLPGFEGEWVEKRVDDFANEYSQKNDDNKDIEVLSCTKYDGLVPSLEYFGRQVFGDNLTKYKVVPRGYFAYATNHIEEGSIGYQDFNELGLVSPMYTVFKTNETVDDNYLFKVLKSHKLIHEYNRRMEGSIDRRGGLRWKNFKGIKINLAQLEEQKAIAKVLDTADQEINLLTNQRNQLQLQKKGLMQQLLTGKKRLNT</sequence>
<evidence type="ECO:0000259" key="5">
    <source>
        <dbReference type="Pfam" id="PF01420"/>
    </source>
</evidence>
<feature type="domain" description="Type I restriction modification DNA specificity" evidence="5">
    <location>
        <begin position="224"/>
        <end position="395"/>
    </location>
</feature>
<evidence type="ECO:0000256" key="4">
    <source>
        <dbReference type="SAM" id="Coils"/>
    </source>
</evidence>
<dbReference type="RefSeq" id="WP_113966362.1">
    <property type="nucleotide sequence ID" value="NZ_QNRP01000004.1"/>
</dbReference>
<dbReference type="InterPro" id="IPR044946">
    <property type="entry name" value="Restrct_endonuc_typeI_TRD_sf"/>
</dbReference>
<dbReference type="GO" id="GO:0009307">
    <property type="term" value="P:DNA restriction-modification system"/>
    <property type="evidence" value="ECO:0007669"/>
    <property type="project" value="UniProtKB-KW"/>
</dbReference>
<dbReference type="InterPro" id="IPR000055">
    <property type="entry name" value="Restrct_endonuc_typeI_TRD"/>
</dbReference>
<protein>
    <submittedName>
        <fullName evidence="6">Restriction endonuclease subunit S</fullName>
    </submittedName>
</protein>
<dbReference type="PANTHER" id="PTHR30408:SF12">
    <property type="entry name" value="TYPE I RESTRICTION ENZYME MJAVIII SPECIFICITY SUBUNIT"/>
    <property type="match status" value="1"/>
</dbReference>
<dbReference type="GO" id="GO:0004519">
    <property type="term" value="F:endonuclease activity"/>
    <property type="evidence" value="ECO:0007669"/>
    <property type="project" value="UniProtKB-KW"/>
</dbReference>
<proteinExistence type="inferred from homology"/>
<evidence type="ECO:0000256" key="3">
    <source>
        <dbReference type="ARBA" id="ARBA00023125"/>
    </source>
</evidence>
<dbReference type="CDD" id="cd17521">
    <property type="entry name" value="RMtype1_S_Sau13435ORF2165P_TRD2-CR2_like"/>
    <property type="match status" value="1"/>
</dbReference>
<evidence type="ECO:0000256" key="2">
    <source>
        <dbReference type="ARBA" id="ARBA00022747"/>
    </source>
</evidence>
<dbReference type="EMBL" id="QPIG01000004">
    <property type="protein sequence ID" value="RCU56888.1"/>
    <property type="molecule type" value="Genomic_DNA"/>
</dbReference>
<keyword evidence="6" id="KW-0540">Nuclease</keyword>
<keyword evidence="3" id="KW-0238">DNA-binding</keyword>